<dbReference type="Pfam" id="PF13625">
    <property type="entry name" value="Helicase_C_3"/>
    <property type="match status" value="1"/>
</dbReference>
<gene>
    <name evidence="3" type="ORF">ABNN70_06545</name>
</gene>
<dbReference type="RefSeq" id="WP_353949178.1">
    <property type="nucleotide sequence ID" value="NZ_CP159510.1"/>
</dbReference>
<organism evidence="3">
    <name type="scientific">Sporolactobacillus sp. Y61</name>
    <dbReference type="NCBI Taxonomy" id="3160863"/>
    <lineage>
        <taxon>Bacteria</taxon>
        <taxon>Bacillati</taxon>
        <taxon>Bacillota</taxon>
        <taxon>Bacilli</taxon>
        <taxon>Bacillales</taxon>
        <taxon>Sporolactobacillaceae</taxon>
        <taxon>Sporolactobacillus</taxon>
    </lineage>
</organism>
<dbReference type="GO" id="GO:0004386">
    <property type="term" value="F:helicase activity"/>
    <property type="evidence" value="ECO:0007669"/>
    <property type="project" value="UniProtKB-KW"/>
</dbReference>
<dbReference type="AlphaFoldDB" id="A0AAU8IIY2"/>
<reference evidence="3" key="1">
    <citation type="submission" date="2024-06" db="EMBL/GenBank/DDBJ databases">
        <authorList>
            <person name="Fan A."/>
            <person name="Zhang F.Y."/>
            <person name="Zhang L."/>
        </authorList>
    </citation>
    <scope>NUCLEOTIDE SEQUENCE</scope>
    <source>
        <strain evidence="3">Y61</strain>
    </source>
</reference>
<keyword evidence="3" id="KW-0067">ATP-binding</keyword>
<keyword evidence="3" id="KW-0378">Hydrolase</keyword>
<accession>A0AAU8IIY2</accession>
<dbReference type="EMBL" id="CP159510">
    <property type="protein sequence ID" value="XCJ18099.1"/>
    <property type="molecule type" value="Genomic_DNA"/>
</dbReference>
<evidence type="ECO:0000256" key="1">
    <source>
        <dbReference type="SAM" id="MobiDB-lite"/>
    </source>
</evidence>
<proteinExistence type="predicted"/>
<feature type="region of interest" description="Disordered" evidence="1">
    <location>
        <begin position="521"/>
        <end position="556"/>
    </location>
</feature>
<keyword evidence="3" id="KW-0547">Nucleotide-binding</keyword>
<protein>
    <submittedName>
        <fullName evidence="3">Helicase-associated domain-containing protein</fullName>
    </submittedName>
</protein>
<dbReference type="InterPro" id="IPR032830">
    <property type="entry name" value="XPB/Ssl2_N"/>
</dbReference>
<feature type="domain" description="Helicase XPB/Ssl2 N-terminal" evidence="2">
    <location>
        <begin position="373"/>
        <end position="490"/>
    </location>
</feature>
<sequence length="576" mass="67303">MRAADYLQELSKSSMEKVARFFGHKSGHVKKMSADRLLSMLQTEYQPDAIERHFKKLTANEQETLKYLCLCTSARSEGAVRRDLKVSGGRTGRQSTTLNALISKGMIFVKKYYWEDILFVPDEVYTVILNLEMPRIAAKKKNFSKPYGEVRVTQHTGLAAHQDMLYILSTFAHEKVTITQQRKIYKRWMKKMDEKCRLKAESFASVMWSGNDYGNIEFWEQYLSDNGLIDRDHHYVHVQPQMLEVFTRVPYNEWARTYYDYYLDRLNRWKHVSRVVPLELCRIVFFGQGFIWTLKQTVNELINIWSAEWSILIEDQLINETFYRPLVLFGLIETGVDEKDREVWRWTDWGKAFVRMELDEEPDSETDLLTEDLYVQPNLEIMLPENILPAIRWRIETFAELKKSDAVLIYEWSASRLEQAIEAGWTLQGILEFIGRYSKNPLPDNVVRTITDWTENVGKVRLWDVLVFEVSDPSFASVIKRDKKISKMIVTSFSDTAHVIRRKDEEKLRAALKSLGYPALESVSSPDDPDERRKISKGSMTGELNRRSYAPDTYPKSFDKKLISLSQLTIGPADEY</sequence>
<evidence type="ECO:0000313" key="3">
    <source>
        <dbReference type="EMBL" id="XCJ18099.1"/>
    </source>
</evidence>
<evidence type="ECO:0000259" key="2">
    <source>
        <dbReference type="Pfam" id="PF13625"/>
    </source>
</evidence>
<keyword evidence="3" id="KW-0347">Helicase</keyword>
<name>A0AAU8IIY2_9BACL</name>